<dbReference type="InterPro" id="IPR024230">
    <property type="entry name" value="GspL_cyto_dom"/>
</dbReference>
<gene>
    <name evidence="13" type="ORF">SAMN04488509_10114</name>
</gene>
<feature type="domain" description="GspL cytoplasmic actin-ATPase-like" evidence="11">
    <location>
        <begin position="37"/>
        <end position="227"/>
    </location>
</feature>
<dbReference type="InterPro" id="IPR025691">
    <property type="entry name" value="GspL_pp_dom"/>
</dbReference>
<keyword evidence="9" id="KW-0472">Membrane</keyword>
<keyword evidence="8" id="KW-1133">Transmembrane helix</keyword>
<dbReference type="Pfam" id="PF12693">
    <property type="entry name" value="GspL_C"/>
    <property type="match status" value="1"/>
</dbReference>
<keyword evidence="3 10" id="KW-0813">Transport</keyword>
<dbReference type="GO" id="GO:0005886">
    <property type="term" value="C:plasma membrane"/>
    <property type="evidence" value="ECO:0007669"/>
    <property type="project" value="UniProtKB-SubCell"/>
</dbReference>
<dbReference type="Gene3D" id="3.30.1360.100">
    <property type="entry name" value="General secretion pathway protein M, EpsM"/>
    <property type="match status" value="1"/>
</dbReference>
<dbReference type="Pfam" id="PF05134">
    <property type="entry name" value="T2SSL"/>
    <property type="match status" value="1"/>
</dbReference>
<keyword evidence="4" id="KW-1003">Cell membrane</keyword>
<sequence length="387" mass="40690">MPQRVLLQLDPQGEPNWLDLARPEAGEHRGWPTPGCEVVLLLPTETVLSTRAARVARSEGLLRQALPFAVEERLATPVEQLHFAFSGSGDPIELAVVDAQYLRDALATLEAKGLAAVAAYSEASLLPAVETGRGLILLCGERVLLRGAEGGVLAERMALLPQLLELFAGAAAPRAWTLLRCSDAPLDGLTAALALQAQSVSSRLALLARQLASPGGPNLLQGAFAPRLRGDALPWLKRAAAVAGFAVLLAFAQALVERQQLAARLESQRVEMADLLREALPGTTTVVDPRAQLEIEYTRLLRGAGGDDALALLARVAPSVAGSSRYTLESIDYRSGALELTLRAPDVATLDGLREALSGLGLAAELTSATPGQGGVEGRISLRGGRA</sequence>
<dbReference type="InterPro" id="IPR043129">
    <property type="entry name" value="ATPase_NBD"/>
</dbReference>
<evidence type="ECO:0000256" key="10">
    <source>
        <dbReference type="PIRNR" id="PIRNR015761"/>
    </source>
</evidence>
<organism evidence="13 14">
    <name type="scientific">Aquimonas voraii</name>
    <dbReference type="NCBI Taxonomy" id="265719"/>
    <lineage>
        <taxon>Bacteria</taxon>
        <taxon>Pseudomonadati</taxon>
        <taxon>Pseudomonadota</taxon>
        <taxon>Gammaproteobacteria</taxon>
        <taxon>Lysobacterales</taxon>
        <taxon>Lysobacteraceae</taxon>
        <taxon>Aquimonas</taxon>
    </lineage>
</organism>
<accession>A0A1G6RNC5</accession>
<proteinExistence type="inferred from homology"/>
<comment type="function">
    <text evidence="10">Inner membrane component of the type II secretion system required for the energy-dependent secretion of extracellular factors such as proteases and toxins from the periplasm.</text>
</comment>
<dbReference type="RefSeq" id="WP_091237427.1">
    <property type="nucleotide sequence ID" value="NZ_FNAG01000001.1"/>
</dbReference>
<dbReference type="STRING" id="265719.SAMN04488509_10114"/>
<dbReference type="Gene3D" id="3.30.420.380">
    <property type="match status" value="1"/>
</dbReference>
<keyword evidence="6" id="KW-0812">Transmembrane</keyword>
<keyword evidence="7 10" id="KW-0653">Protein transport</keyword>
<dbReference type="Proteomes" id="UP000199603">
    <property type="component" value="Unassembled WGS sequence"/>
</dbReference>
<dbReference type="InterPro" id="IPR007812">
    <property type="entry name" value="T2SS_protein-GspL"/>
</dbReference>
<name>A0A1G6RNC5_9GAMM</name>
<comment type="subcellular location">
    <subcellularLocation>
        <location evidence="1">Cell inner membrane</location>
        <topology evidence="1">Single-pass membrane protein</topology>
    </subcellularLocation>
</comment>
<evidence type="ECO:0000313" key="14">
    <source>
        <dbReference type="Proteomes" id="UP000199603"/>
    </source>
</evidence>
<dbReference type="AlphaFoldDB" id="A0A1G6RNC5"/>
<evidence type="ECO:0000256" key="4">
    <source>
        <dbReference type="ARBA" id="ARBA00022475"/>
    </source>
</evidence>
<evidence type="ECO:0000259" key="12">
    <source>
        <dbReference type="Pfam" id="PF12693"/>
    </source>
</evidence>
<dbReference type="GO" id="GO:0009276">
    <property type="term" value="C:Gram-negative-bacterium-type cell wall"/>
    <property type="evidence" value="ECO:0007669"/>
    <property type="project" value="InterPro"/>
</dbReference>
<evidence type="ECO:0000256" key="3">
    <source>
        <dbReference type="ARBA" id="ARBA00022448"/>
    </source>
</evidence>
<keyword evidence="5" id="KW-0997">Cell inner membrane</keyword>
<dbReference type="GO" id="GO:0015628">
    <property type="term" value="P:protein secretion by the type II secretion system"/>
    <property type="evidence" value="ECO:0007669"/>
    <property type="project" value="InterPro"/>
</dbReference>
<evidence type="ECO:0000256" key="6">
    <source>
        <dbReference type="ARBA" id="ARBA00022692"/>
    </source>
</evidence>
<dbReference type="SUPFAM" id="SSF53067">
    <property type="entry name" value="Actin-like ATPase domain"/>
    <property type="match status" value="1"/>
</dbReference>
<evidence type="ECO:0000259" key="11">
    <source>
        <dbReference type="Pfam" id="PF05134"/>
    </source>
</evidence>
<reference evidence="13 14" key="1">
    <citation type="submission" date="2016-10" db="EMBL/GenBank/DDBJ databases">
        <authorList>
            <person name="de Groot N.N."/>
        </authorList>
    </citation>
    <scope>NUCLEOTIDE SEQUENCE [LARGE SCALE GENOMIC DNA]</scope>
    <source>
        <strain evidence="13 14">DSM 16957</strain>
    </source>
</reference>
<evidence type="ECO:0000313" key="13">
    <source>
        <dbReference type="EMBL" id="SDD06180.1"/>
    </source>
</evidence>
<evidence type="ECO:0000256" key="1">
    <source>
        <dbReference type="ARBA" id="ARBA00004377"/>
    </source>
</evidence>
<protein>
    <recommendedName>
        <fullName evidence="10">Type II secretion system protein L</fullName>
        <shortName evidence="10">T2SS protein L</shortName>
    </recommendedName>
</protein>
<evidence type="ECO:0000256" key="7">
    <source>
        <dbReference type="ARBA" id="ARBA00022927"/>
    </source>
</evidence>
<dbReference type="GO" id="GO:0015627">
    <property type="term" value="C:type II protein secretion system complex"/>
    <property type="evidence" value="ECO:0007669"/>
    <property type="project" value="InterPro"/>
</dbReference>
<dbReference type="CDD" id="cd24017">
    <property type="entry name" value="ASKHA_T2SSL_N"/>
    <property type="match status" value="1"/>
</dbReference>
<keyword evidence="14" id="KW-1185">Reference proteome</keyword>
<evidence type="ECO:0000256" key="5">
    <source>
        <dbReference type="ARBA" id="ARBA00022519"/>
    </source>
</evidence>
<feature type="domain" description="GspL periplasmic" evidence="12">
    <location>
        <begin position="233"/>
        <end position="383"/>
    </location>
</feature>
<evidence type="ECO:0000256" key="2">
    <source>
        <dbReference type="ARBA" id="ARBA00005318"/>
    </source>
</evidence>
<dbReference type="PIRSF" id="PIRSF015761">
    <property type="entry name" value="Protein_L"/>
    <property type="match status" value="1"/>
</dbReference>
<dbReference type="EMBL" id="FNAG01000001">
    <property type="protein sequence ID" value="SDD06180.1"/>
    <property type="molecule type" value="Genomic_DNA"/>
</dbReference>
<evidence type="ECO:0000256" key="8">
    <source>
        <dbReference type="ARBA" id="ARBA00022989"/>
    </source>
</evidence>
<dbReference type="NCBIfam" id="TIGR01709">
    <property type="entry name" value="typeII_sec_gspL"/>
    <property type="match status" value="1"/>
</dbReference>
<evidence type="ECO:0000256" key="9">
    <source>
        <dbReference type="ARBA" id="ARBA00023136"/>
    </source>
</evidence>
<comment type="similarity">
    <text evidence="2 10">Belongs to the GSP L family.</text>
</comment>
<dbReference type="OrthoDB" id="7011844at2"/>